<evidence type="ECO:0000313" key="1">
    <source>
        <dbReference type="EMBL" id="MDG9733349.1"/>
    </source>
</evidence>
<comment type="caution">
    <text evidence="1">The sequence shown here is derived from an EMBL/GenBank/DDBJ whole genome shotgun (WGS) entry which is preliminary data.</text>
</comment>
<dbReference type="GeneID" id="80022553"/>
<proteinExistence type="predicted"/>
<keyword evidence="2" id="KW-1185">Reference proteome</keyword>
<dbReference type="Gene3D" id="2.160.10.10">
    <property type="entry name" value="Hexapeptide repeat proteins"/>
    <property type="match status" value="1"/>
</dbReference>
<dbReference type="PANTHER" id="PTHR43300">
    <property type="entry name" value="ACETYLTRANSFERASE"/>
    <property type="match status" value="1"/>
</dbReference>
<evidence type="ECO:0000313" key="2">
    <source>
        <dbReference type="Proteomes" id="UP001529201"/>
    </source>
</evidence>
<organism evidence="1 2">
    <name type="scientific">Leuconostoc pseudomesenteroides</name>
    <dbReference type="NCBI Taxonomy" id="33968"/>
    <lineage>
        <taxon>Bacteria</taxon>
        <taxon>Bacillati</taxon>
        <taxon>Bacillota</taxon>
        <taxon>Bacilli</taxon>
        <taxon>Lactobacillales</taxon>
        <taxon>Lactobacillaceae</taxon>
        <taxon>Leuconostoc</taxon>
    </lineage>
</organism>
<dbReference type="InterPro" id="IPR011004">
    <property type="entry name" value="Trimer_LpxA-like_sf"/>
</dbReference>
<reference evidence="1 2" key="1">
    <citation type="submission" date="2023-02" db="EMBL/GenBank/DDBJ databases">
        <title>Antimicrobial susceptibility testing and tentative epidemiological cut-off values for Lactobacillaceae family species intended for ingestion.</title>
        <authorList>
            <person name="Noehr-Meldgaard K."/>
            <person name="Struve C."/>
            <person name="Ingmer H."/>
            <person name="Koza A."/>
            <person name="Al-Nakeeb K."/>
            <person name="Agersoe Y."/>
        </authorList>
    </citation>
    <scope>NUCLEOTIDE SEQUENCE [LARGE SCALE GENOMIC DNA]</scope>
    <source>
        <strain evidence="1 2">DSM 20193</strain>
    </source>
</reference>
<name>A0ABT6HC25_LEUPS</name>
<dbReference type="Proteomes" id="UP001529201">
    <property type="component" value="Unassembled WGS sequence"/>
</dbReference>
<sequence length="144" mass="16123">MNLLKEFLWSLKKHIALILFRKKFKASNEFNEIIPENVFPMDKVTIGRYSYGYLNFMTWGDNKESLIIGDFCSIASNVVFMGGENHKIDSFSTFPFKVKLLNYEFEALIKGPIIVKDDVWIGFGSLILSGITIGQGAVVAAGSG</sequence>
<dbReference type="RefSeq" id="WP_010296359.1">
    <property type="nucleotide sequence ID" value="NZ_CP042383.1"/>
</dbReference>
<dbReference type="PANTHER" id="PTHR43300:SF11">
    <property type="entry name" value="ACETYLTRANSFERASE RV3034C-RELATED"/>
    <property type="match status" value="1"/>
</dbReference>
<gene>
    <name evidence="1" type="ORF">P1N92_04345</name>
</gene>
<protein>
    <submittedName>
        <fullName evidence="1">DapH/DapD/GlmU-related protein</fullName>
    </submittedName>
</protein>
<dbReference type="EMBL" id="JARGDN010000004">
    <property type="protein sequence ID" value="MDG9733349.1"/>
    <property type="molecule type" value="Genomic_DNA"/>
</dbReference>
<dbReference type="InterPro" id="IPR050179">
    <property type="entry name" value="Trans_hexapeptide_repeat"/>
</dbReference>
<dbReference type="SUPFAM" id="SSF51161">
    <property type="entry name" value="Trimeric LpxA-like enzymes"/>
    <property type="match status" value="1"/>
</dbReference>
<accession>A0ABT6HC25</accession>